<dbReference type="AlphaFoldDB" id="A0A9Q3H6S3"/>
<evidence type="ECO:0000313" key="1">
    <source>
        <dbReference type="EMBL" id="MBW0493391.1"/>
    </source>
</evidence>
<comment type="caution">
    <text evidence="1">The sequence shown here is derived from an EMBL/GenBank/DDBJ whole genome shotgun (WGS) entry which is preliminary data.</text>
</comment>
<accession>A0A9Q3H6S3</accession>
<keyword evidence="2" id="KW-1185">Reference proteome</keyword>
<name>A0A9Q3H6S3_9BASI</name>
<proteinExistence type="predicted"/>
<protein>
    <submittedName>
        <fullName evidence="1">Uncharacterized protein</fullName>
    </submittedName>
</protein>
<reference evidence="1" key="1">
    <citation type="submission" date="2021-03" db="EMBL/GenBank/DDBJ databases">
        <title>Draft genome sequence of rust myrtle Austropuccinia psidii MF-1, a brazilian biotype.</title>
        <authorList>
            <person name="Quecine M.C."/>
            <person name="Pachon D.M.R."/>
            <person name="Bonatelli M.L."/>
            <person name="Correr F.H."/>
            <person name="Franceschini L.M."/>
            <person name="Leite T.F."/>
            <person name="Margarido G.R.A."/>
            <person name="Almeida C.A."/>
            <person name="Ferrarezi J.A."/>
            <person name="Labate C.A."/>
        </authorList>
    </citation>
    <scope>NUCLEOTIDE SEQUENCE</scope>
    <source>
        <strain evidence="1">MF-1</strain>
    </source>
</reference>
<evidence type="ECO:0000313" key="2">
    <source>
        <dbReference type="Proteomes" id="UP000765509"/>
    </source>
</evidence>
<organism evidence="1 2">
    <name type="scientific">Austropuccinia psidii MF-1</name>
    <dbReference type="NCBI Taxonomy" id="1389203"/>
    <lineage>
        <taxon>Eukaryota</taxon>
        <taxon>Fungi</taxon>
        <taxon>Dikarya</taxon>
        <taxon>Basidiomycota</taxon>
        <taxon>Pucciniomycotina</taxon>
        <taxon>Pucciniomycetes</taxon>
        <taxon>Pucciniales</taxon>
        <taxon>Sphaerophragmiaceae</taxon>
        <taxon>Austropuccinia</taxon>
    </lineage>
</organism>
<sequence length="177" mass="20769">MASNPRGGFPSRSGKPPTSTQIELIIQEPRMVHIWYYKPFCTIFPQKSKGDVFRTKLGHSNSSPQNPSLISKEDFSSIQSCNPWQLPEDHLRTPITWPFRSWVVISFRILLREISRGYQEFNQLSRHQVLQYSLYNSIGPYRLYSSKLYGIVPFGSIHIPLWEFHHTVQISRWPDLY</sequence>
<dbReference type="Proteomes" id="UP000765509">
    <property type="component" value="Unassembled WGS sequence"/>
</dbReference>
<gene>
    <name evidence="1" type="ORF">O181_033106</name>
</gene>
<dbReference type="EMBL" id="AVOT02012048">
    <property type="protein sequence ID" value="MBW0493391.1"/>
    <property type="molecule type" value="Genomic_DNA"/>
</dbReference>